<proteinExistence type="predicted"/>
<dbReference type="NCBIfam" id="TIGR02532">
    <property type="entry name" value="IV_pilin_GFxxxE"/>
    <property type="match status" value="1"/>
</dbReference>
<keyword evidence="1" id="KW-0812">Transmembrane</keyword>
<comment type="caution">
    <text evidence="2">The sequence shown here is derived from an EMBL/GenBank/DDBJ whole genome shotgun (WGS) entry which is preliminary data.</text>
</comment>
<dbReference type="InterPro" id="IPR012902">
    <property type="entry name" value="N_methyl_site"/>
</dbReference>
<accession>A0A2M7D940</accession>
<keyword evidence="1" id="KW-1133">Transmembrane helix</keyword>
<evidence type="ECO:0000256" key="1">
    <source>
        <dbReference type="SAM" id="Phobius"/>
    </source>
</evidence>
<keyword evidence="1" id="KW-0472">Membrane</keyword>
<gene>
    <name evidence="2" type="ORF">COS25_02300</name>
</gene>
<dbReference type="AlphaFoldDB" id="A0A2M7D940"/>
<evidence type="ECO:0000313" key="3">
    <source>
        <dbReference type="Proteomes" id="UP000230864"/>
    </source>
</evidence>
<reference evidence="3" key="1">
    <citation type="submission" date="2017-09" db="EMBL/GenBank/DDBJ databases">
        <title>Depth-based differentiation of microbial function through sediment-hosted aquifers and enrichment of novel symbionts in the deep terrestrial subsurface.</title>
        <authorList>
            <person name="Probst A.J."/>
            <person name="Ladd B."/>
            <person name="Jarett J.K."/>
            <person name="Geller-Mcgrath D.E."/>
            <person name="Sieber C.M.K."/>
            <person name="Emerson J.B."/>
            <person name="Anantharaman K."/>
            <person name="Thomas B.C."/>
            <person name="Malmstrom R."/>
            <person name="Stieglmeier M."/>
            <person name="Klingl A."/>
            <person name="Woyke T."/>
            <person name="Ryan C.M."/>
            <person name="Banfield J.F."/>
        </authorList>
    </citation>
    <scope>NUCLEOTIDE SEQUENCE [LARGE SCALE GENOMIC DNA]</scope>
</reference>
<organism evidence="2 3">
    <name type="scientific">Candidatus Nealsonbacteria bacterium CG02_land_8_20_14_3_00_37_10</name>
    <dbReference type="NCBI Taxonomy" id="1974699"/>
    <lineage>
        <taxon>Bacteria</taxon>
        <taxon>Candidatus Nealsoniibacteriota</taxon>
    </lineage>
</organism>
<evidence type="ECO:0000313" key="2">
    <source>
        <dbReference type="EMBL" id="PIV44988.1"/>
    </source>
</evidence>
<feature type="transmembrane region" description="Helical" evidence="1">
    <location>
        <begin position="7"/>
        <end position="28"/>
    </location>
</feature>
<dbReference type="EMBL" id="PETZ01000047">
    <property type="protein sequence ID" value="PIV44988.1"/>
    <property type="molecule type" value="Genomic_DNA"/>
</dbReference>
<evidence type="ECO:0008006" key="4">
    <source>
        <dbReference type="Google" id="ProtNLM"/>
    </source>
</evidence>
<sequence>MNKGFTLTELLVTLTIFLIITMAVYSGFNLSQKAYSDGQNSVEITQNGRVVMERIAREVRQAKRIIGDFPNERGSALNEIFFEDGHILESYHYIHYFKDNQEVKRQVVGYYFSEDPEETLQPRGAVPPGGQTLEEKTLELPAIVGEWVNKLEFWGSEGVINMSLTLEKKDKIFNLETRIFPRNF</sequence>
<dbReference type="Pfam" id="PF07963">
    <property type="entry name" value="N_methyl"/>
    <property type="match status" value="1"/>
</dbReference>
<dbReference type="Proteomes" id="UP000230864">
    <property type="component" value="Unassembled WGS sequence"/>
</dbReference>
<protein>
    <recommendedName>
        <fullName evidence="4">Type II secretion system protein J</fullName>
    </recommendedName>
</protein>
<name>A0A2M7D940_9BACT</name>